<organism evidence="3 4">
    <name type="scientific">Portibacter lacus</name>
    <dbReference type="NCBI Taxonomy" id="1099794"/>
    <lineage>
        <taxon>Bacteria</taxon>
        <taxon>Pseudomonadati</taxon>
        <taxon>Bacteroidota</taxon>
        <taxon>Saprospiria</taxon>
        <taxon>Saprospirales</taxon>
        <taxon>Haliscomenobacteraceae</taxon>
        <taxon>Portibacter</taxon>
    </lineage>
</organism>
<name>A0AA37WFK5_9BACT</name>
<feature type="coiled-coil region" evidence="1">
    <location>
        <begin position="486"/>
        <end position="530"/>
    </location>
</feature>
<reference evidence="3" key="2">
    <citation type="submission" date="2023-01" db="EMBL/GenBank/DDBJ databases">
        <title>Draft genome sequence of Portibacter lacus strain NBRC 108769.</title>
        <authorList>
            <person name="Sun Q."/>
            <person name="Mori K."/>
        </authorList>
    </citation>
    <scope>NUCLEOTIDE SEQUENCE</scope>
    <source>
        <strain evidence="3">NBRC 108769</strain>
    </source>
</reference>
<dbReference type="EMBL" id="BSOH01000023">
    <property type="protein sequence ID" value="GLR18732.1"/>
    <property type="molecule type" value="Genomic_DNA"/>
</dbReference>
<dbReference type="AlphaFoldDB" id="A0AA37WFK5"/>
<dbReference type="Proteomes" id="UP001156666">
    <property type="component" value="Unassembled WGS sequence"/>
</dbReference>
<gene>
    <name evidence="3" type="ORF">GCM10007940_33480</name>
</gene>
<dbReference type="RefSeq" id="WP_235292679.1">
    <property type="nucleotide sequence ID" value="NZ_BSOH01000023.1"/>
</dbReference>
<evidence type="ECO:0000259" key="2">
    <source>
        <dbReference type="PROSITE" id="PS51688"/>
    </source>
</evidence>
<keyword evidence="1" id="KW-0175">Coiled coil</keyword>
<protein>
    <recommendedName>
        <fullName evidence="2">Peptidase S74 domain-containing protein</fullName>
    </recommendedName>
</protein>
<evidence type="ECO:0000313" key="3">
    <source>
        <dbReference type="EMBL" id="GLR18732.1"/>
    </source>
</evidence>
<comment type="caution">
    <text evidence="3">The sequence shown here is derived from an EMBL/GenBank/DDBJ whole genome shotgun (WGS) entry which is preliminary data.</text>
</comment>
<evidence type="ECO:0000256" key="1">
    <source>
        <dbReference type="SAM" id="Coils"/>
    </source>
</evidence>
<dbReference type="PROSITE" id="PS51688">
    <property type="entry name" value="ICA"/>
    <property type="match status" value="1"/>
</dbReference>
<evidence type="ECO:0000313" key="4">
    <source>
        <dbReference type="Proteomes" id="UP001156666"/>
    </source>
</evidence>
<reference evidence="3" key="1">
    <citation type="journal article" date="2014" name="Int. J. Syst. Evol. Microbiol.">
        <title>Complete genome sequence of Corynebacterium casei LMG S-19264T (=DSM 44701T), isolated from a smear-ripened cheese.</title>
        <authorList>
            <consortium name="US DOE Joint Genome Institute (JGI-PGF)"/>
            <person name="Walter F."/>
            <person name="Albersmeier A."/>
            <person name="Kalinowski J."/>
            <person name="Ruckert C."/>
        </authorList>
    </citation>
    <scope>NUCLEOTIDE SEQUENCE</scope>
    <source>
        <strain evidence="3">NBRC 108769</strain>
    </source>
</reference>
<dbReference type="Pfam" id="PF13884">
    <property type="entry name" value="Peptidase_S74"/>
    <property type="match status" value="1"/>
</dbReference>
<feature type="domain" description="Peptidase S74" evidence="2">
    <location>
        <begin position="402"/>
        <end position="507"/>
    </location>
</feature>
<dbReference type="InterPro" id="IPR030392">
    <property type="entry name" value="S74_ICA"/>
</dbReference>
<sequence>MKYILLFTLLPYFICAQNLSKKVIIDNELEINNIDSAGTAIMVNSSGDDATGIVSTVSAQNLTKGLLKAIQGEVISSSSNSTNVYGGYFKSSGRTATGIYASAFSSNSGSTTGGYFESNSTNFSTGIKVIATSNSLNHLIIGGDFEANGRQGTGVFSNATYIGSNNPSNIASNKGGHFISQGNAGYGVYGVANNDKDDNTEVNYGGYFISNGKNGIGISGIATNANTSSFNYGGYFASNSLFGTGLFATGIYRGIYSKGRTLIEQFSVSDDASLLFSNGNPGEVIRLDHGDNKLLIGDISNIADEVVMYSGGAERININNNGHVGISESNPSEDQFHINNQTTFGAFRIQNSNSTKFRVYNNGSITVGYNNGNAGVSRALQLQNSSTLLLGTARAFAWQTYSDKRIKSNSSALQKGLDLVMKLKPLRYHHHSSEIDENGGIVNLRGPNYVETIGFFAQDVSKIVPEAAMEPRSSNDLWSMDYTKLIPVLTKAIQEQQVVIENLQEEIDELKQQNSAIKELKLMVEELQKKLK</sequence>
<proteinExistence type="predicted"/>
<keyword evidence="4" id="KW-1185">Reference proteome</keyword>
<accession>A0AA37WFK5</accession>